<organism evidence="3 4">
    <name type="scientific">Willisornis vidua</name>
    <name type="common">Xingu scale-backed antbird</name>
    <dbReference type="NCBI Taxonomy" id="1566151"/>
    <lineage>
        <taxon>Eukaryota</taxon>
        <taxon>Metazoa</taxon>
        <taxon>Chordata</taxon>
        <taxon>Craniata</taxon>
        <taxon>Vertebrata</taxon>
        <taxon>Euteleostomi</taxon>
        <taxon>Archelosauria</taxon>
        <taxon>Archosauria</taxon>
        <taxon>Dinosauria</taxon>
        <taxon>Saurischia</taxon>
        <taxon>Theropoda</taxon>
        <taxon>Coelurosauria</taxon>
        <taxon>Aves</taxon>
        <taxon>Neognathae</taxon>
        <taxon>Neoaves</taxon>
        <taxon>Telluraves</taxon>
        <taxon>Australaves</taxon>
        <taxon>Passeriformes</taxon>
        <taxon>Thamnophilidae</taxon>
        <taxon>Willisornis</taxon>
    </lineage>
</organism>
<dbReference type="InterPro" id="IPR004020">
    <property type="entry name" value="DAPIN"/>
</dbReference>
<evidence type="ECO:0000313" key="3">
    <source>
        <dbReference type="EMBL" id="KAJ7428725.1"/>
    </source>
</evidence>
<dbReference type="Pfam" id="PF02758">
    <property type="entry name" value="PYRIN"/>
    <property type="match status" value="1"/>
</dbReference>
<dbReference type="SUPFAM" id="SSF47986">
    <property type="entry name" value="DEATH domain"/>
    <property type="match status" value="2"/>
</dbReference>
<sequence>MAQDERHLLLSVVQELPEEQFQALKFLLEGQLLPGGILPGASRPELCRLLLQRCPRRALPVLGANLRQLGRHDLCQRFQLPLEEPIPTGVPNGAAPSATGNQQCPQTPGMPKDPGGSAPGDAPNPGGNARLLTEKDLLQIAQRLGKEWQQVGILCLGLEQSRLEQIQEENPGQPVLWSFQMLREWQRRQRQRGTAAQLRCQLEPLPLDPGILQLLRGLEGP</sequence>
<protein>
    <recommendedName>
        <fullName evidence="2">Death domain-containing protein</fullName>
    </recommendedName>
</protein>
<comment type="caution">
    <text evidence="3">The sequence shown here is derived from an EMBL/GenBank/DDBJ whole genome shotgun (WGS) entry which is preliminary data.</text>
</comment>
<reference evidence="3" key="1">
    <citation type="submission" date="2019-10" db="EMBL/GenBank/DDBJ databases">
        <authorList>
            <person name="Soares A.E.R."/>
            <person name="Aleixo A."/>
            <person name="Schneider P."/>
            <person name="Miyaki C.Y."/>
            <person name="Schneider M.P."/>
            <person name="Mello C."/>
            <person name="Vasconcelos A.T.R."/>
        </authorList>
    </citation>
    <scope>NUCLEOTIDE SEQUENCE</scope>
    <source>
        <tissue evidence="3">Muscle</tissue>
    </source>
</reference>
<feature type="domain" description="Death" evidence="2">
    <location>
        <begin position="156"/>
        <end position="198"/>
    </location>
</feature>
<dbReference type="Proteomes" id="UP001145742">
    <property type="component" value="Unassembled WGS sequence"/>
</dbReference>
<feature type="region of interest" description="Disordered" evidence="1">
    <location>
        <begin position="86"/>
        <end position="130"/>
    </location>
</feature>
<dbReference type="CDD" id="cd01670">
    <property type="entry name" value="Death"/>
    <property type="match status" value="1"/>
</dbReference>
<accession>A0ABQ9DUX0</accession>
<evidence type="ECO:0000313" key="4">
    <source>
        <dbReference type="Proteomes" id="UP001145742"/>
    </source>
</evidence>
<dbReference type="PROSITE" id="PS50017">
    <property type="entry name" value="DEATH_DOMAIN"/>
    <property type="match status" value="1"/>
</dbReference>
<dbReference type="InterPro" id="IPR011029">
    <property type="entry name" value="DEATH-like_dom_sf"/>
</dbReference>
<gene>
    <name evidence="3" type="ORF">WISP_00904</name>
</gene>
<dbReference type="SMART" id="SM01289">
    <property type="entry name" value="PYRIN"/>
    <property type="match status" value="1"/>
</dbReference>
<evidence type="ECO:0000259" key="2">
    <source>
        <dbReference type="PROSITE" id="PS50017"/>
    </source>
</evidence>
<keyword evidence="4" id="KW-1185">Reference proteome</keyword>
<dbReference type="Gene3D" id="1.10.533.10">
    <property type="entry name" value="Death Domain, Fas"/>
    <property type="match status" value="2"/>
</dbReference>
<evidence type="ECO:0000256" key="1">
    <source>
        <dbReference type="SAM" id="MobiDB-lite"/>
    </source>
</evidence>
<dbReference type="InterPro" id="IPR000488">
    <property type="entry name" value="Death_dom"/>
</dbReference>
<name>A0ABQ9DUX0_9PASS</name>
<proteinExistence type="predicted"/>
<dbReference type="EMBL" id="WHWB01018294">
    <property type="protein sequence ID" value="KAJ7428725.1"/>
    <property type="molecule type" value="Genomic_DNA"/>
</dbReference>